<comment type="catalytic activity">
    <reaction evidence="4">
        <text>N-terminal L-arginyl-[protein] + L-leucyl-tRNA(Leu) = N-terminal L-leucyl-L-arginyl-[protein] + tRNA(Leu) + H(+)</text>
        <dbReference type="Rhea" id="RHEA:50416"/>
        <dbReference type="Rhea" id="RHEA-COMP:9613"/>
        <dbReference type="Rhea" id="RHEA-COMP:9622"/>
        <dbReference type="Rhea" id="RHEA-COMP:12672"/>
        <dbReference type="Rhea" id="RHEA-COMP:12673"/>
        <dbReference type="ChEBI" id="CHEBI:15378"/>
        <dbReference type="ChEBI" id="CHEBI:64719"/>
        <dbReference type="ChEBI" id="CHEBI:78442"/>
        <dbReference type="ChEBI" id="CHEBI:78494"/>
        <dbReference type="ChEBI" id="CHEBI:133044"/>
        <dbReference type="EC" id="2.3.2.6"/>
    </reaction>
</comment>
<dbReference type="PANTHER" id="PTHR30098">
    <property type="entry name" value="LEUCYL/PHENYLALANYL-TRNA--PROTEIN TRANSFERASE"/>
    <property type="match status" value="1"/>
</dbReference>
<dbReference type="GO" id="GO:0008914">
    <property type="term" value="F:leucyl-tRNA--protein transferase activity"/>
    <property type="evidence" value="ECO:0007669"/>
    <property type="project" value="UniProtKB-EC"/>
</dbReference>
<comment type="function">
    <text evidence="4">Functions in the N-end rule pathway of protein degradation where it conjugates Leu, Phe and, less efficiently, Met from aminoacyl-tRNAs to the N-termini of proteins containing an N-terminal arginine or lysine.</text>
</comment>
<evidence type="ECO:0000256" key="2">
    <source>
        <dbReference type="ARBA" id="ARBA00022679"/>
    </source>
</evidence>
<keyword evidence="1 4" id="KW-0963">Cytoplasm</keyword>
<evidence type="ECO:0000256" key="4">
    <source>
        <dbReference type="HAMAP-Rule" id="MF_00688"/>
    </source>
</evidence>
<dbReference type="EC" id="2.3.2.6" evidence="4"/>
<evidence type="ECO:0000256" key="3">
    <source>
        <dbReference type="ARBA" id="ARBA00023315"/>
    </source>
</evidence>
<evidence type="ECO:0000313" key="6">
    <source>
        <dbReference type="Proteomes" id="UP001172778"/>
    </source>
</evidence>
<dbReference type="RefSeq" id="WP_284099977.1">
    <property type="nucleotide sequence ID" value="NZ_JARRAF010000005.1"/>
</dbReference>
<comment type="catalytic activity">
    <reaction evidence="4">
        <text>L-phenylalanyl-tRNA(Phe) + an N-terminal L-alpha-aminoacyl-[protein] = an N-terminal L-phenylalanyl-L-alpha-aminoacyl-[protein] + tRNA(Phe)</text>
        <dbReference type="Rhea" id="RHEA:43632"/>
        <dbReference type="Rhea" id="RHEA-COMP:9668"/>
        <dbReference type="Rhea" id="RHEA-COMP:9699"/>
        <dbReference type="Rhea" id="RHEA-COMP:10636"/>
        <dbReference type="Rhea" id="RHEA-COMP:10637"/>
        <dbReference type="ChEBI" id="CHEBI:78442"/>
        <dbReference type="ChEBI" id="CHEBI:78531"/>
        <dbReference type="ChEBI" id="CHEBI:78597"/>
        <dbReference type="ChEBI" id="CHEBI:83561"/>
        <dbReference type="EC" id="2.3.2.6"/>
    </reaction>
</comment>
<dbReference type="InterPro" id="IPR016181">
    <property type="entry name" value="Acyl_CoA_acyltransferase"/>
</dbReference>
<dbReference type="NCBIfam" id="TIGR00667">
    <property type="entry name" value="aat"/>
    <property type="match status" value="1"/>
</dbReference>
<comment type="similarity">
    <text evidence="4">Belongs to the L/F-transferase family.</text>
</comment>
<comment type="caution">
    <text evidence="5">The sequence shown here is derived from an EMBL/GenBank/DDBJ whole genome shotgun (WGS) entry which is preliminary data.</text>
</comment>
<comment type="catalytic activity">
    <reaction evidence="4">
        <text>N-terminal L-lysyl-[protein] + L-leucyl-tRNA(Leu) = N-terminal L-leucyl-L-lysyl-[protein] + tRNA(Leu) + H(+)</text>
        <dbReference type="Rhea" id="RHEA:12340"/>
        <dbReference type="Rhea" id="RHEA-COMP:9613"/>
        <dbReference type="Rhea" id="RHEA-COMP:9622"/>
        <dbReference type="Rhea" id="RHEA-COMP:12670"/>
        <dbReference type="Rhea" id="RHEA-COMP:12671"/>
        <dbReference type="ChEBI" id="CHEBI:15378"/>
        <dbReference type="ChEBI" id="CHEBI:65249"/>
        <dbReference type="ChEBI" id="CHEBI:78442"/>
        <dbReference type="ChEBI" id="CHEBI:78494"/>
        <dbReference type="ChEBI" id="CHEBI:133043"/>
        <dbReference type="EC" id="2.3.2.6"/>
    </reaction>
</comment>
<dbReference type="InterPro" id="IPR042203">
    <property type="entry name" value="Leu/Phe-tRNA_Trfase_C"/>
</dbReference>
<organism evidence="5 6">
    <name type="scientific">Parachitinimonas caeni</name>
    <dbReference type="NCBI Taxonomy" id="3031301"/>
    <lineage>
        <taxon>Bacteria</taxon>
        <taxon>Pseudomonadati</taxon>
        <taxon>Pseudomonadota</taxon>
        <taxon>Betaproteobacteria</taxon>
        <taxon>Neisseriales</taxon>
        <taxon>Chitinibacteraceae</taxon>
        <taxon>Parachitinimonas</taxon>
    </lineage>
</organism>
<dbReference type="SUPFAM" id="SSF55729">
    <property type="entry name" value="Acyl-CoA N-acyltransferases (Nat)"/>
    <property type="match status" value="1"/>
</dbReference>
<dbReference type="InterPro" id="IPR042221">
    <property type="entry name" value="Leu/Phe-tRNA_Trfase_N"/>
</dbReference>
<dbReference type="HAMAP" id="MF_00688">
    <property type="entry name" value="Leu_Phe_trans"/>
    <property type="match status" value="1"/>
</dbReference>
<keyword evidence="3 4" id="KW-0012">Acyltransferase</keyword>
<gene>
    <name evidence="4 5" type="primary">aat</name>
    <name evidence="5" type="ORF">PZA18_06425</name>
</gene>
<comment type="subcellular location">
    <subcellularLocation>
        <location evidence="4">Cytoplasm</location>
    </subcellularLocation>
</comment>
<dbReference type="Pfam" id="PF03588">
    <property type="entry name" value="Leu_Phe_trans"/>
    <property type="match status" value="1"/>
</dbReference>
<reference evidence="5" key="1">
    <citation type="submission" date="2023-03" db="EMBL/GenBank/DDBJ databases">
        <title>Chitinimonas shenzhenensis gen. nov., sp. nov., a novel member of family Burkholderiaceae isolated from activated sludge collected in Shen Zhen, China.</title>
        <authorList>
            <person name="Wang X."/>
        </authorList>
    </citation>
    <scope>NUCLEOTIDE SEQUENCE</scope>
    <source>
        <strain evidence="5">DQS-5</strain>
    </source>
</reference>
<proteinExistence type="inferred from homology"/>
<evidence type="ECO:0000313" key="5">
    <source>
        <dbReference type="EMBL" id="MDK2123680.1"/>
    </source>
</evidence>
<evidence type="ECO:0000256" key="1">
    <source>
        <dbReference type="ARBA" id="ARBA00022490"/>
    </source>
</evidence>
<dbReference type="Proteomes" id="UP001172778">
    <property type="component" value="Unassembled WGS sequence"/>
</dbReference>
<dbReference type="Gene3D" id="3.30.70.3550">
    <property type="entry name" value="Leucyl/phenylalanyl-tRNA-protein transferase, N-terminal domain"/>
    <property type="match status" value="1"/>
</dbReference>
<keyword evidence="6" id="KW-1185">Reference proteome</keyword>
<accession>A0ABT7DUC0</accession>
<sequence>MIPWLGRRPAFPPLSQALIEPNGLLAAGGALSPEWILAAYKHGIFPWFNEGDPILWWSPNPRMVLYPNELKVSRSLAKTLRNKAYTIRFDTAFREVMQACSATPRRGQDGTWIGPAIIDGYCALHALGYAHSAECWIEGKLVGGLYGIAIGRMFYGESMFAHQSDASKLAFVHLVRWLESRNFGLIDCQMKTEHLASLGGRQIDRDLFLQNLTRLIAEGEPPQRWQYDVTVGASLAEPKP</sequence>
<dbReference type="EMBL" id="JARRAF010000005">
    <property type="protein sequence ID" value="MDK2123680.1"/>
    <property type="molecule type" value="Genomic_DNA"/>
</dbReference>
<dbReference type="Gene3D" id="3.40.630.70">
    <property type="entry name" value="Leucyl/phenylalanyl-tRNA-protein transferase, C-terminal domain"/>
    <property type="match status" value="1"/>
</dbReference>
<keyword evidence="2 4" id="KW-0808">Transferase</keyword>
<dbReference type="InterPro" id="IPR004616">
    <property type="entry name" value="Leu/Phe-tRNA_Trfase"/>
</dbReference>
<protein>
    <recommendedName>
        <fullName evidence="4">Leucyl/phenylalanyl-tRNA--protein transferase</fullName>
        <ecNumber evidence="4">2.3.2.6</ecNumber>
    </recommendedName>
    <alternativeName>
        <fullName evidence="4">L/F-transferase</fullName>
    </alternativeName>
    <alternativeName>
        <fullName evidence="4">Leucyltransferase</fullName>
    </alternativeName>
    <alternativeName>
        <fullName evidence="4">Phenyalanyltransferase</fullName>
    </alternativeName>
</protein>
<name>A0ABT7DUC0_9NEIS</name>
<dbReference type="PANTHER" id="PTHR30098:SF2">
    <property type="entry name" value="LEUCYL_PHENYLALANYL-TRNA--PROTEIN TRANSFERASE"/>
    <property type="match status" value="1"/>
</dbReference>